<dbReference type="EMBL" id="CAJNYD010003477">
    <property type="protein sequence ID" value="CAF3513205.1"/>
    <property type="molecule type" value="Genomic_DNA"/>
</dbReference>
<dbReference type="EMBL" id="CAJNXB010001522">
    <property type="protein sequence ID" value="CAF3173134.1"/>
    <property type="molecule type" value="Genomic_DNA"/>
</dbReference>
<name>A0A817PNV9_9BILA</name>
<evidence type="ECO:0000313" key="1">
    <source>
        <dbReference type="EMBL" id="CAF3173134.1"/>
    </source>
</evidence>
<proteinExistence type="predicted"/>
<accession>A0A817PNV9</accession>
<dbReference type="OrthoDB" id="10002757at2759"/>
<dbReference type="Proteomes" id="UP000663873">
    <property type="component" value="Unassembled WGS sequence"/>
</dbReference>
<keyword evidence="6" id="KW-1185">Reference proteome</keyword>
<reference evidence="1" key="1">
    <citation type="submission" date="2021-02" db="EMBL/GenBank/DDBJ databases">
        <authorList>
            <person name="Nowell W R."/>
        </authorList>
    </citation>
    <scope>NUCLEOTIDE SEQUENCE</scope>
</reference>
<dbReference type="Proteomes" id="UP000663825">
    <property type="component" value="Unassembled WGS sequence"/>
</dbReference>
<protein>
    <submittedName>
        <fullName evidence="1">Uncharacterized protein</fullName>
    </submittedName>
</protein>
<evidence type="ECO:0000313" key="3">
    <source>
        <dbReference type="EMBL" id="CAF4230712.1"/>
    </source>
</evidence>
<comment type="caution">
    <text evidence="1">The sequence shown here is derived from an EMBL/GenBank/DDBJ whole genome shotgun (WGS) entry which is preliminary data.</text>
</comment>
<evidence type="ECO:0000313" key="6">
    <source>
        <dbReference type="Proteomes" id="UP000663873"/>
    </source>
</evidence>
<dbReference type="AlphaFoldDB" id="A0A817PNV9"/>
<dbReference type="EMBL" id="CAJOBO010006577">
    <property type="protein sequence ID" value="CAF4563221.1"/>
    <property type="molecule type" value="Genomic_DNA"/>
</dbReference>
<sequence length="265" mass="30334">MGNKSTTQIYNSTKETVKILLHDTENNPTDTIIGPREIWSKETAAGWNTVMIIPLNDNQERFSYSLESNKNLIIKRKLEKLILVPSINSPTVEMDLTLGNYKSADYWWNCPPQFNPELLGLGASGCLVFNESNESIRVRISDFNGRNTDMILAHDEHNIVQTPRKMTSTTVVVSVLDFNLVNTNNNIIARAKYSTTRYMYEYHGAAAHGAVLWYSSWYNFLRIIKKDGYFVTEQARTIEAKDLFQYARQNVPFSSLLSREFNGKV</sequence>
<dbReference type="EMBL" id="CAJOBP010000877">
    <property type="protein sequence ID" value="CAF4230712.1"/>
    <property type="molecule type" value="Genomic_DNA"/>
</dbReference>
<evidence type="ECO:0000313" key="4">
    <source>
        <dbReference type="EMBL" id="CAF4563221.1"/>
    </source>
</evidence>
<dbReference type="Proteomes" id="UP000663833">
    <property type="component" value="Unassembled WGS sequence"/>
</dbReference>
<evidence type="ECO:0000313" key="5">
    <source>
        <dbReference type="Proteomes" id="UP000663825"/>
    </source>
</evidence>
<dbReference type="Proteomes" id="UP000663851">
    <property type="component" value="Unassembled WGS sequence"/>
</dbReference>
<evidence type="ECO:0000313" key="2">
    <source>
        <dbReference type="EMBL" id="CAF3513205.1"/>
    </source>
</evidence>
<organism evidence="1 5">
    <name type="scientific">Rotaria socialis</name>
    <dbReference type="NCBI Taxonomy" id="392032"/>
    <lineage>
        <taxon>Eukaryota</taxon>
        <taxon>Metazoa</taxon>
        <taxon>Spiralia</taxon>
        <taxon>Gnathifera</taxon>
        <taxon>Rotifera</taxon>
        <taxon>Eurotatoria</taxon>
        <taxon>Bdelloidea</taxon>
        <taxon>Philodinida</taxon>
        <taxon>Philodinidae</taxon>
        <taxon>Rotaria</taxon>
    </lineage>
</organism>
<gene>
    <name evidence="4" type="ORF">HFQ381_LOCUS31581</name>
    <name evidence="2" type="ORF">LUA448_LOCUS26004</name>
    <name evidence="1" type="ORF">TIS948_LOCUS10924</name>
    <name evidence="3" type="ORF">UJA718_LOCUS8315</name>
</gene>